<feature type="signal peptide" evidence="1">
    <location>
        <begin position="1"/>
        <end position="21"/>
    </location>
</feature>
<dbReference type="Proteomes" id="UP001352852">
    <property type="component" value="Unassembled WGS sequence"/>
</dbReference>
<evidence type="ECO:0008006" key="4">
    <source>
        <dbReference type="Google" id="ProtNLM"/>
    </source>
</evidence>
<dbReference type="Gene3D" id="2.60.120.200">
    <property type="match status" value="1"/>
</dbReference>
<sequence length="537" mass="59648">MEFCLHFQLLVAFVLCFKVCAQMVPNEKHPGLQVLATASHYWPLDVVDGIHELWDEIGDRPRYVSDSEITVRIHNHTVLPSSHNSSYVYTNDSAYTNISAIVDIVEGVYNRGIFLNSDNGGSFLHFGNYHNSCMSDPILCGLEGMTFSFFWKNEKADSNFAVVSGPKVISNGFSVFTDSHKGFVELYTRDNKHRWRAEIPISGPFWTHVLFTWTKKDGLKVYINGTFCDGDPTGSVSENSGDRSSDVFLKTENRAHHHYATLVFDEFVIWRRALSPHQIKLYYGAALGQDMASATTHGNAVDIPTTTATGRAFEVSPPVISSHQEVVQSSQGPNTMPVLDFLSTLPNRTIPHNAANNLTQAFLKSVEEVLSSPGLPESGPVVSSLIETVDTVMGHMVTKLELSSSSPFSLGGTSLVADYSLMKLPQNFNLPHYRFPTQGTNYISVPGEAFIMQTQTTIVGLFYHNMHKYYKEMSPVKTRITQSANYKDHKIQVASYLISLKVEPLPALLVNHSGPPLIKIVLTHVLVLSQAEVKASR</sequence>
<evidence type="ECO:0000256" key="1">
    <source>
        <dbReference type="SAM" id="SignalP"/>
    </source>
</evidence>
<feature type="chain" id="PRO_5046709051" description="Adhesion G-protein coupled receptor D1" evidence="1">
    <location>
        <begin position="22"/>
        <end position="537"/>
    </location>
</feature>
<keyword evidence="3" id="KW-1185">Reference proteome</keyword>
<evidence type="ECO:0000313" key="3">
    <source>
        <dbReference type="Proteomes" id="UP001352852"/>
    </source>
</evidence>
<dbReference type="SUPFAM" id="SSF49899">
    <property type="entry name" value="Concanavalin A-like lectins/glucanases"/>
    <property type="match status" value="1"/>
</dbReference>
<dbReference type="EMBL" id="JAHUTJ010074498">
    <property type="protein sequence ID" value="MED6293481.1"/>
    <property type="molecule type" value="Genomic_DNA"/>
</dbReference>
<reference evidence="2 3" key="1">
    <citation type="submission" date="2021-06" db="EMBL/GenBank/DDBJ databases">
        <authorList>
            <person name="Palmer J.M."/>
        </authorList>
    </citation>
    <scope>NUCLEOTIDE SEQUENCE [LARGE SCALE GENOMIC DNA]</scope>
    <source>
        <strain evidence="2 3">CL_MEX2019</strain>
        <tissue evidence="2">Muscle</tissue>
    </source>
</reference>
<name>A0ABU7F1Z2_9TELE</name>
<protein>
    <recommendedName>
        <fullName evidence="4">Adhesion G-protein coupled receptor D1</fullName>
    </recommendedName>
</protein>
<keyword evidence="1" id="KW-0732">Signal</keyword>
<proteinExistence type="predicted"/>
<comment type="caution">
    <text evidence="2">The sequence shown here is derived from an EMBL/GenBank/DDBJ whole genome shotgun (WGS) entry which is preliminary data.</text>
</comment>
<accession>A0ABU7F1Z2</accession>
<organism evidence="2 3">
    <name type="scientific">Characodon lateralis</name>
    <dbReference type="NCBI Taxonomy" id="208331"/>
    <lineage>
        <taxon>Eukaryota</taxon>
        <taxon>Metazoa</taxon>
        <taxon>Chordata</taxon>
        <taxon>Craniata</taxon>
        <taxon>Vertebrata</taxon>
        <taxon>Euteleostomi</taxon>
        <taxon>Actinopterygii</taxon>
        <taxon>Neopterygii</taxon>
        <taxon>Teleostei</taxon>
        <taxon>Neoteleostei</taxon>
        <taxon>Acanthomorphata</taxon>
        <taxon>Ovalentaria</taxon>
        <taxon>Atherinomorphae</taxon>
        <taxon>Cyprinodontiformes</taxon>
        <taxon>Goodeidae</taxon>
        <taxon>Characodon</taxon>
    </lineage>
</organism>
<gene>
    <name evidence="2" type="ORF">CHARACLAT_011074</name>
</gene>
<dbReference type="InterPro" id="IPR013320">
    <property type="entry name" value="ConA-like_dom_sf"/>
</dbReference>
<evidence type="ECO:0000313" key="2">
    <source>
        <dbReference type="EMBL" id="MED6293481.1"/>
    </source>
</evidence>
<dbReference type="Pfam" id="PF13385">
    <property type="entry name" value="Laminin_G_3"/>
    <property type="match status" value="1"/>
</dbReference>